<proteinExistence type="predicted"/>
<dbReference type="eggNOG" id="ENOG5031W65">
    <property type="taxonomic scope" value="Bacteria"/>
</dbReference>
<keyword evidence="3" id="KW-1185">Reference proteome</keyword>
<protein>
    <submittedName>
        <fullName evidence="2">Uncharacterized protein</fullName>
    </submittedName>
</protein>
<feature type="region of interest" description="Disordered" evidence="1">
    <location>
        <begin position="41"/>
        <end position="67"/>
    </location>
</feature>
<dbReference type="Proteomes" id="UP000029067">
    <property type="component" value="Unassembled WGS sequence"/>
</dbReference>
<sequence length="67" mass="7744">MTDMTDKMKENFEQIKERIEEHKDDFGPMAEKVKGAVKGAKEGWESASVEDEDKQRIAHAEETHQTH</sequence>
<dbReference type="STRING" id="1688.BCUN_1478"/>
<feature type="compositionally biased region" description="Basic and acidic residues" evidence="1">
    <location>
        <begin position="53"/>
        <end position="67"/>
    </location>
</feature>
<dbReference type="RefSeq" id="WP_033516367.1">
    <property type="nucleotide sequence ID" value="NZ_JGYV01000006.1"/>
</dbReference>
<evidence type="ECO:0000313" key="3">
    <source>
        <dbReference type="Proteomes" id="UP000029067"/>
    </source>
</evidence>
<dbReference type="AlphaFoldDB" id="A0A087AYL6"/>
<evidence type="ECO:0000313" key="2">
    <source>
        <dbReference type="EMBL" id="KFI63866.1"/>
    </source>
</evidence>
<organism evidence="2 3">
    <name type="scientific">Bifidobacterium cuniculi</name>
    <dbReference type="NCBI Taxonomy" id="1688"/>
    <lineage>
        <taxon>Bacteria</taxon>
        <taxon>Bacillati</taxon>
        <taxon>Actinomycetota</taxon>
        <taxon>Actinomycetes</taxon>
        <taxon>Bifidobacteriales</taxon>
        <taxon>Bifidobacteriaceae</taxon>
        <taxon>Bifidobacterium</taxon>
    </lineage>
</organism>
<reference evidence="2 3" key="1">
    <citation type="submission" date="2014-03" db="EMBL/GenBank/DDBJ databases">
        <title>Genomics of Bifidobacteria.</title>
        <authorList>
            <person name="Ventura M."/>
            <person name="Milani C."/>
            <person name="Lugli G.A."/>
        </authorList>
    </citation>
    <scope>NUCLEOTIDE SEQUENCE [LARGE SCALE GENOMIC DNA]</scope>
    <source>
        <strain evidence="2 3">LMG 10738</strain>
    </source>
</reference>
<name>A0A087AYL6_9BIFI</name>
<comment type="caution">
    <text evidence="2">The sequence shown here is derived from an EMBL/GenBank/DDBJ whole genome shotgun (WGS) entry which is preliminary data.</text>
</comment>
<accession>A0A087AYL6</accession>
<gene>
    <name evidence="2" type="ORF">BCUN_1478</name>
</gene>
<evidence type="ECO:0000256" key="1">
    <source>
        <dbReference type="SAM" id="MobiDB-lite"/>
    </source>
</evidence>
<dbReference type="EMBL" id="JGYV01000006">
    <property type="protein sequence ID" value="KFI63866.1"/>
    <property type="molecule type" value="Genomic_DNA"/>
</dbReference>